<evidence type="ECO:0000313" key="2">
    <source>
        <dbReference type="EMBL" id="RDW79797.1"/>
    </source>
</evidence>
<feature type="compositionally biased region" description="Polar residues" evidence="1">
    <location>
        <begin position="836"/>
        <end position="849"/>
    </location>
</feature>
<feature type="compositionally biased region" description="Low complexity" evidence="1">
    <location>
        <begin position="1299"/>
        <end position="1317"/>
    </location>
</feature>
<feature type="region of interest" description="Disordered" evidence="1">
    <location>
        <begin position="527"/>
        <end position="565"/>
    </location>
</feature>
<comment type="caution">
    <text evidence="2">The sequence shown here is derived from an EMBL/GenBank/DDBJ whole genome shotgun (WGS) entry which is preliminary data.</text>
</comment>
<name>A0A3D8S0G6_9HELO</name>
<feature type="region of interest" description="Disordered" evidence="1">
    <location>
        <begin position="1086"/>
        <end position="1112"/>
    </location>
</feature>
<feature type="region of interest" description="Disordered" evidence="1">
    <location>
        <begin position="1"/>
        <end position="30"/>
    </location>
</feature>
<reference evidence="2 3" key="1">
    <citation type="journal article" date="2018" name="IMA Fungus">
        <title>IMA Genome-F 9: Draft genome sequence of Annulohypoxylon stygium, Aspergillus mulundensis, Berkeleyomyces basicola (syn. Thielaviopsis basicola), Ceratocystis smalleyi, two Cercospora beticola strains, Coleophoma cylindrospora, Fusarium fracticaudum, Phialophora cf. hyalina, and Morchella septimelata.</title>
        <authorList>
            <person name="Wingfield B.D."/>
            <person name="Bills G.F."/>
            <person name="Dong Y."/>
            <person name="Huang W."/>
            <person name="Nel W.J."/>
            <person name="Swalarsk-Parry B.S."/>
            <person name="Vaghefi N."/>
            <person name="Wilken P.M."/>
            <person name="An Z."/>
            <person name="de Beer Z.W."/>
            <person name="De Vos L."/>
            <person name="Chen L."/>
            <person name="Duong T.A."/>
            <person name="Gao Y."/>
            <person name="Hammerbacher A."/>
            <person name="Kikkert J.R."/>
            <person name="Li Y."/>
            <person name="Li H."/>
            <person name="Li K."/>
            <person name="Li Q."/>
            <person name="Liu X."/>
            <person name="Ma X."/>
            <person name="Naidoo K."/>
            <person name="Pethybridge S.J."/>
            <person name="Sun J."/>
            <person name="Steenkamp E.T."/>
            <person name="van der Nest M.A."/>
            <person name="van Wyk S."/>
            <person name="Wingfield M.J."/>
            <person name="Xiong C."/>
            <person name="Yue Q."/>
            <person name="Zhang X."/>
        </authorList>
    </citation>
    <scope>NUCLEOTIDE SEQUENCE [LARGE SCALE GENOMIC DNA]</scope>
    <source>
        <strain evidence="2 3">BP6252</strain>
    </source>
</reference>
<feature type="compositionally biased region" description="Basic and acidic residues" evidence="1">
    <location>
        <begin position="631"/>
        <end position="640"/>
    </location>
</feature>
<feature type="region of interest" description="Disordered" evidence="1">
    <location>
        <begin position="53"/>
        <end position="116"/>
    </location>
</feature>
<gene>
    <name evidence="2" type="ORF">BP6252_04435</name>
</gene>
<dbReference type="OrthoDB" id="3552690at2759"/>
<feature type="compositionally biased region" description="Polar residues" evidence="1">
    <location>
        <begin position="803"/>
        <end position="827"/>
    </location>
</feature>
<feature type="compositionally biased region" description="Polar residues" evidence="1">
    <location>
        <begin position="1379"/>
        <end position="1388"/>
    </location>
</feature>
<feature type="compositionally biased region" description="Polar residues" evidence="1">
    <location>
        <begin position="1227"/>
        <end position="1236"/>
    </location>
</feature>
<evidence type="ECO:0000313" key="3">
    <source>
        <dbReference type="Proteomes" id="UP000256645"/>
    </source>
</evidence>
<feature type="compositionally biased region" description="Basic and acidic residues" evidence="1">
    <location>
        <begin position="1004"/>
        <end position="1014"/>
    </location>
</feature>
<feature type="region of interest" description="Disordered" evidence="1">
    <location>
        <begin position="728"/>
        <end position="1046"/>
    </location>
</feature>
<feature type="region of interest" description="Disordered" evidence="1">
    <location>
        <begin position="621"/>
        <end position="642"/>
    </location>
</feature>
<feature type="region of interest" description="Disordered" evidence="1">
    <location>
        <begin position="1196"/>
        <end position="1272"/>
    </location>
</feature>
<feature type="compositionally biased region" description="Polar residues" evidence="1">
    <location>
        <begin position="741"/>
        <end position="755"/>
    </location>
</feature>
<dbReference type="Proteomes" id="UP000256645">
    <property type="component" value="Unassembled WGS sequence"/>
</dbReference>
<feature type="compositionally biased region" description="Polar residues" evidence="1">
    <location>
        <begin position="1335"/>
        <end position="1345"/>
    </location>
</feature>
<feature type="compositionally biased region" description="Polar residues" evidence="1">
    <location>
        <begin position="946"/>
        <end position="964"/>
    </location>
</feature>
<evidence type="ECO:0000256" key="1">
    <source>
        <dbReference type="SAM" id="MobiDB-lite"/>
    </source>
</evidence>
<protein>
    <submittedName>
        <fullName evidence="2">Uncharacterized protein</fullName>
    </submittedName>
</protein>
<feature type="compositionally biased region" description="Polar residues" evidence="1">
    <location>
        <begin position="862"/>
        <end position="899"/>
    </location>
</feature>
<feature type="compositionally biased region" description="Polar residues" evidence="1">
    <location>
        <begin position="768"/>
        <end position="777"/>
    </location>
</feature>
<sequence>MESPPEPDIDRTAGTSSLSDADIDQAPDAATLAGQDQFALCIERAFESMDVPHFYQEKTDVDDTGDEATDSEETDDETSEESDGDTADEEIDDEETDYDETGDDETDADETYDERTVFDETMEELITEAINRASDASHLPEEDDFTLSIYRALERMNLTDSSEEDAVTDGEDIDEDLFRQFTNLDDLFAQDPLQATGMNSTGVAEDTDGEDIDEDLFSQFTNLDDLFAQEPLQATGMNSTGVAEDGPVAYWEDVEENFLNPSSNVYDWSAQEDLQETGMNLPSGDDEYQASLMTWAQHFEELSYQGAGYRSGVVIFVYDHYFDFRQFAMHYPGSKVLGFGQLHDWQWHINELGYPNIRNVMRTPLPFQNQDRDPALSQSIVDDMINSRPASTYGYVFEISPDTFNNLRTELGMTHQFCMQYVQLPIGDKDYRSACYVFYDARHTCDLRGVDILLDQNQNALWSEGFELMTLLDVPESFQHEVLMSLQGNPKYQLPCQDANERIIYGFEKLSNLHEYLKEVESRPNYLDPAVRPRKGYPHPQAAEQGQVYPETARRSDSADPQDIDDFEFAQNLPPEQAGHSESVQFTEEEDYYPFEFAQNLPPEQAGHSESVQFTEGEDYYPSESVQPLDHVNEKGKGKEVSTLVQPPVPSISPFLSSAQIAPFLPSLWAYRQIKDGGEELYEVNQNDQIWEETYAFSERSSQQPSHRQADDSLVLGAPKQSRSIAEVQFHNRERNEIDLVSTTSSPNTQKSTNKSSRKHHHNKEDTPSSSNCSTALEKSIPIRISLRLPRSSTHPQGPIRGSFSSSRVSEDTSTATPSESSENHLSPLQGPNRGFFSSSKAPEQSSVIAPSGYPRIILTLGKSSNSPSSQQGPKRGNASSSTTPKQTSTAGPSSSSKQHSPRLAFAKSPLRDPSRGYISPPTVPNSTSAIVARPSKLRYSVTMAGDSNSSGDTPDGSPQSSVTPGRDRSSPSPPVGAARSNVPATPKKGRRFSSGGGKSRNMTIEEVRKRAADNRPFSSPSSTESSTPSPEDASSSGMGRYSEVQPMASVDDATLGKMVKGLLNAPFIAGDADLGQRVRTLATVKSMIQDEPTPPSRDVSPDPPRIQPKDAIPSPEARAAFWQNADDAVAEQDKVFRETGKRGKISWTSKHGVIESGQGFVPSQDIVDLMKKLHGKFDDKSRAKAKECLERLKQQMADYKENKNASSSSAGGVSQPVVQHDEHQGSSRSSASMNPSGAGDLQSMTEHNRPGPLTEAQANEDKKIDAFVNELSNNMDEGSRAQFMGVVARAQELMKQGADSQASSSSSTSMDPAAADNNTFAGQLSRAVEHDSAVTPSPQNSRRQPSTRSMSSASTSGTRRASSRFNTQLDTPCKPRQPRNQSGRGKQ</sequence>
<organism evidence="2 3">
    <name type="scientific">Coleophoma cylindrospora</name>
    <dbReference type="NCBI Taxonomy" id="1849047"/>
    <lineage>
        <taxon>Eukaryota</taxon>
        <taxon>Fungi</taxon>
        <taxon>Dikarya</taxon>
        <taxon>Ascomycota</taxon>
        <taxon>Pezizomycotina</taxon>
        <taxon>Leotiomycetes</taxon>
        <taxon>Helotiales</taxon>
        <taxon>Dermateaceae</taxon>
        <taxon>Coleophoma</taxon>
    </lineage>
</organism>
<feature type="compositionally biased region" description="Acidic residues" evidence="1">
    <location>
        <begin position="62"/>
        <end position="112"/>
    </location>
</feature>
<keyword evidence="3" id="KW-1185">Reference proteome</keyword>
<feature type="compositionally biased region" description="Low complexity" evidence="1">
    <location>
        <begin position="1347"/>
        <end position="1365"/>
    </location>
</feature>
<proteinExistence type="predicted"/>
<dbReference type="EMBL" id="PDLM01000004">
    <property type="protein sequence ID" value="RDW79797.1"/>
    <property type="molecule type" value="Genomic_DNA"/>
</dbReference>
<feature type="compositionally biased region" description="Low complexity" evidence="1">
    <location>
        <begin position="1019"/>
        <end position="1037"/>
    </location>
</feature>
<accession>A0A3D8S0G6</accession>
<feature type="region of interest" description="Disordered" evidence="1">
    <location>
        <begin position="1294"/>
        <end position="1388"/>
    </location>
</feature>